<name>A0A8S3XPS1_PARAO</name>
<dbReference type="GO" id="GO:0016787">
    <property type="term" value="F:hydrolase activity"/>
    <property type="evidence" value="ECO:0007669"/>
    <property type="project" value="UniProtKB-KW"/>
</dbReference>
<evidence type="ECO:0000256" key="1">
    <source>
        <dbReference type="ARBA" id="ARBA00008645"/>
    </source>
</evidence>
<dbReference type="Pfam" id="PF00561">
    <property type="entry name" value="Abhydrolase_1"/>
    <property type="match status" value="1"/>
</dbReference>
<evidence type="ECO:0000256" key="2">
    <source>
        <dbReference type="ARBA" id="ARBA00022801"/>
    </source>
</evidence>
<gene>
    <name evidence="4" type="ORF">PAPOLLO_LOCUS20989</name>
</gene>
<evidence type="ECO:0000313" key="4">
    <source>
        <dbReference type="EMBL" id="CAG5037023.1"/>
    </source>
</evidence>
<dbReference type="AlphaFoldDB" id="A0A8S3XPS1"/>
<dbReference type="EMBL" id="CAJQZP010001297">
    <property type="protein sequence ID" value="CAG5037023.1"/>
    <property type="molecule type" value="Genomic_DNA"/>
</dbReference>
<comment type="caution">
    <text evidence="4">The sequence shown here is derived from an EMBL/GenBank/DDBJ whole genome shotgun (WGS) entry which is preliminary data.</text>
</comment>
<accession>A0A8S3XPS1</accession>
<protein>
    <submittedName>
        <fullName evidence="4">(apollo) hypothetical protein</fullName>
    </submittedName>
</protein>
<evidence type="ECO:0000313" key="5">
    <source>
        <dbReference type="Proteomes" id="UP000691718"/>
    </source>
</evidence>
<organism evidence="4 5">
    <name type="scientific">Parnassius apollo</name>
    <name type="common">Apollo butterfly</name>
    <name type="synonym">Papilio apollo</name>
    <dbReference type="NCBI Taxonomy" id="110799"/>
    <lineage>
        <taxon>Eukaryota</taxon>
        <taxon>Metazoa</taxon>
        <taxon>Ecdysozoa</taxon>
        <taxon>Arthropoda</taxon>
        <taxon>Hexapoda</taxon>
        <taxon>Insecta</taxon>
        <taxon>Pterygota</taxon>
        <taxon>Neoptera</taxon>
        <taxon>Endopterygota</taxon>
        <taxon>Lepidoptera</taxon>
        <taxon>Glossata</taxon>
        <taxon>Ditrysia</taxon>
        <taxon>Papilionoidea</taxon>
        <taxon>Papilionidae</taxon>
        <taxon>Parnassiinae</taxon>
        <taxon>Parnassini</taxon>
        <taxon>Parnassius</taxon>
        <taxon>Parnassius</taxon>
    </lineage>
</organism>
<evidence type="ECO:0000259" key="3">
    <source>
        <dbReference type="Pfam" id="PF00561"/>
    </source>
</evidence>
<comment type="similarity">
    <text evidence="1">Belongs to the AB hydrolase superfamily.</text>
</comment>
<proteinExistence type="inferred from homology"/>
<keyword evidence="2" id="KW-0378">Hydrolase</keyword>
<dbReference type="PANTHER" id="PTHR43798">
    <property type="entry name" value="MONOACYLGLYCEROL LIPASE"/>
    <property type="match status" value="1"/>
</dbReference>
<dbReference type="OrthoDB" id="6431331at2759"/>
<reference evidence="4" key="1">
    <citation type="submission" date="2021-04" db="EMBL/GenBank/DDBJ databases">
        <authorList>
            <person name="Tunstrom K."/>
        </authorList>
    </citation>
    <scope>NUCLEOTIDE SEQUENCE</scope>
</reference>
<dbReference type="InterPro" id="IPR050266">
    <property type="entry name" value="AB_hydrolase_sf"/>
</dbReference>
<dbReference type="Proteomes" id="UP000691718">
    <property type="component" value="Unassembled WGS sequence"/>
</dbReference>
<sequence length="307" mass="35223">MTLLEKEWYIQAPWGRICIVAWGDCRDPPVLVCHGNIDSAASFRPLMKLLPKKFYYVGMELPGNGKSDPYPPGMVICSYDMLYSIVAVVRHFRWKKFVYLGHSLGSTLGLMYALAFPDEISKLIVLDPVTDHVAIPAKSFSIWYMKNLKKYIKNYDNYNVPKELGTKYKKEEVIAKLVKNRRITEETAEATLARWSTPTDDGYIRYTFDQRLKTFLHYPLSPSTLKDLYTSIKTPILAIVMDESVRQGKYDTTKFMLDETTHPGGNYRVRDVPGHHDEHVVHPEKVAPYIANFLLYGLQGLDSKGKL</sequence>
<dbReference type="PANTHER" id="PTHR43798:SF14">
    <property type="entry name" value="SERINE HYDROLASE-LIKE PROTEIN DDB_G0286239"/>
    <property type="match status" value="1"/>
</dbReference>
<keyword evidence="5" id="KW-1185">Reference proteome</keyword>
<dbReference type="InterPro" id="IPR000073">
    <property type="entry name" value="AB_hydrolase_1"/>
</dbReference>
<feature type="domain" description="AB hydrolase-1" evidence="3">
    <location>
        <begin position="28"/>
        <end position="149"/>
    </location>
</feature>
<dbReference type="GO" id="GO:0016020">
    <property type="term" value="C:membrane"/>
    <property type="evidence" value="ECO:0007669"/>
    <property type="project" value="TreeGrafter"/>
</dbReference>